<dbReference type="InterPro" id="IPR013424">
    <property type="entry name" value="Ice-binding_C"/>
</dbReference>
<dbReference type="NCBIfam" id="TIGR02595">
    <property type="entry name" value="PEP_CTERM"/>
    <property type="match status" value="1"/>
</dbReference>
<dbReference type="KEGG" id="sand:H3309_16005"/>
<sequence>MVNDPVAESFAINRFAYSSNLNIFDSLAELRKPEPVAKLSSAWRVCNSSEFPNACGTNTLSNGYLTRSRLFFVDSDDIMFIQNDLSLYSEIFVRYDMYAEGSRTVIRSFNNFGQSGYVMLEMLTPGTGYLSEFGDLYPTSLPSIPEPATWAMMIAGFGLVGAVARRRTRARQA</sequence>
<gene>
    <name evidence="3" type="ORF">H3309_16005</name>
</gene>
<accession>A0A7G5IMZ7</accession>
<protein>
    <submittedName>
        <fullName evidence="3">PEPxxWA-CTERM sorting domain-containing protein</fullName>
    </submittedName>
</protein>
<evidence type="ECO:0000313" key="3">
    <source>
        <dbReference type="EMBL" id="QMW24739.1"/>
    </source>
</evidence>
<dbReference type="Proteomes" id="UP000515292">
    <property type="component" value="Chromosome"/>
</dbReference>
<reference evidence="3 4" key="1">
    <citation type="submission" date="2020-07" db="EMBL/GenBank/DDBJ databases">
        <title>Complete genome sequence for Sandaracinobacter sp. M6.</title>
        <authorList>
            <person name="Tang Y."/>
            <person name="Liu Q."/>
            <person name="Guo Z."/>
            <person name="Lei P."/>
            <person name="Huang B."/>
        </authorList>
    </citation>
    <scope>NUCLEOTIDE SEQUENCE [LARGE SCALE GENOMIC DNA]</scope>
    <source>
        <strain evidence="3 4">M6</strain>
    </source>
</reference>
<evidence type="ECO:0000313" key="4">
    <source>
        <dbReference type="Proteomes" id="UP000515292"/>
    </source>
</evidence>
<keyword evidence="1" id="KW-1133">Transmembrane helix</keyword>
<proteinExistence type="predicted"/>
<evidence type="ECO:0000256" key="1">
    <source>
        <dbReference type="SAM" id="Phobius"/>
    </source>
</evidence>
<dbReference type="Pfam" id="PF07589">
    <property type="entry name" value="PEP-CTERM"/>
    <property type="match status" value="1"/>
</dbReference>
<dbReference type="NCBIfam" id="NF035944">
    <property type="entry name" value="PEPxxWA-CTERM"/>
    <property type="match status" value="1"/>
</dbReference>
<keyword evidence="4" id="KW-1185">Reference proteome</keyword>
<dbReference type="EMBL" id="CP059851">
    <property type="protein sequence ID" value="QMW24739.1"/>
    <property type="molecule type" value="Genomic_DNA"/>
</dbReference>
<feature type="domain" description="Ice-binding protein C-terminal" evidence="2">
    <location>
        <begin position="143"/>
        <end position="167"/>
    </location>
</feature>
<keyword evidence="1" id="KW-0472">Membrane</keyword>
<dbReference type="AlphaFoldDB" id="A0A7G5IMZ7"/>
<feature type="transmembrane region" description="Helical" evidence="1">
    <location>
        <begin position="147"/>
        <end position="164"/>
    </location>
</feature>
<organism evidence="3 4">
    <name type="scientific">Sandaracinobacteroides saxicola</name>
    <dbReference type="NCBI Taxonomy" id="2759707"/>
    <lineage>
        <taxon>Bacteria</taxon>
        <taxon>Pseudomonadati</taxon>
        <taxon>Pseudomonadota</taxon>
        <taxon>Alphaproteobacteria</taxon>
        <taxon>Sphingomonadales</taxon>
        <taxon>Sphingosinicellaceae</taxon>
        <taxon>Sandaracinobacteroides</taxon>
    </lineage>
</organism>
<name>A0A7G5IMZ7_9SPHN</name>
<evidence type="ECO:0000259" key="2">
    <source>
        <dbReference type="Pfam" id="PF07589"/>
    </source>
</evidence>
<keyword evidence="1" id="KW-0812">Transmembrane</keyword>